<dbReference type="EMBL" id="KE125216">
    <property type="protein sequence ID" value="EPB70187.1"/>
    <property type="molecule type" value="Genomic_DNA"/>
</dbReference>
<keyword evidence="3" id="KW-1185">Reference proteome</keyword>
<dbReference type="AlphaFoldDB" id="A0A0D6LRB3"/>
<feature type="transmembrane region" description="Helical" evidence="1">
    <location>
        <begin position="106"/>
        <end position="126"/>
    </location>
</feature>
<keyword evidence="1" id="KW-1133">Transmembrane helix</keyword>
<dbReference type="Proteomes" id="UP000054495">
    <property type="component" value="Unassembled WGS sequence"/>
</dbReference>
<dbReference type="InterPro" id="IPR019425">
    <property type="entry name" value="7TM_GPCR_serpentine_rcpt_Srt"/>
</dbReference>
<protein>
    <recommendedName>
        <fullName evidence="4">7TM GPCR serpentine receptor class x (Srx) domain-containing protein</fullName>
    </recommendedName>
</protein>
<evidence type="ECO:0008006" key="4">
    <source>
        <dbReference type="Google" id="ProtNLM"/>
    </source>
</evidence>
<name>A0A0D6LRB3_9BILA</name>
<reference evidence="2 3" key="1">
    <citation type="submission" date="2013-05" db="EMBL/GenBank/DDBJ databases">
        <title>Draft genome of the parasitic nematode Anyclostoma ceylanicum.</title>
        <authorList>
            <person name="Mitreva M."/>
        </authorList>
    </citation>
    <scope>NUCLEOTIDE SEQUENCE [LARGE SCALE GENOMIC DNA]</scope>
</reference>
<proteinExistence type="predicted"/>
<accession>A0A0D6LRB3</accession>
<gene>
    <name evidence="2" type="ORF">ANCCEY_10717</name>
</gene>
<evidence type="ECO:0000313" key="2">
    <source>
        <dbReference type="EMBL" id="EPB70187.1"/>
    </source>
</evidence>
<keyword evidence="1" id="KW-0812">Transmembrane</keyword>
<organism evidence="2 3">
    <name type="scientific">Ancylostoma ceylanicum</name>
    <dbReference type="NCBI Taxonomy" id="53326"/>
    <lineage>
        <taxon>Eukaryota</taxon>
        <taxon>Metazoa</taxon>
        <taxon>Ecdysozoa</taxon>
        <taxon>Nematoda</taxon>
        <taxon>Chromadorea</taxon>
        <taxon>Rhabditida</taxon>
        <taxon>Rhabditina</taxon>
        <taxon>Rhabditomorpha</taxon>
        <taxon>Strongyloidea</taxon>
        <taxon>Ancylostomatidae</taxon>
        <taxon>Ancylostomatinae</taxon>
        <taxon>Ancylostoma</taxon>
    </lineage>
</organism>
<evidence type="ECO:0000313" key="3">
    <source>
        <dbReference type="Proteomes" id="UP000054495"/>
    </source>
</evidence>
<evidence type="ECO:0000256" key="1">
    <source>
        <dbReference type="SAM" id="Phobius"/>
    </source>
</evidence>
<dbReference type="PANTHER" id="PTHR23021:SF90">
    <property type="entry name" value="SERPENTINE RECEPTOR, CLASS T"/>
    <property type="match status" value="1"/>
</dbReference>
<dbReference type="Pfam" id="PF10321">
    <property type="entry name" value="7TM_GPCR_Srt"/>
    <property type="match status" value="2"/>
</dbReference>
<keyword evidence="1" id="KW-0472">Membrane</keyword>
<sequence>MKEKNRRLSCYKIMIALGLYDMASIWINSLLTGYLWIIGANYCSNPNLIYASGAVAIGKYLQTDISTEPRKERLFFCFFTPPLIFNSDKSSWYFYTFTPNHSQKEFFLQCTTICMISFACAMIYVYMQFFPTPSYFVHIGHITWQLENGFPAFVYLFLNRTIQREALTLLRLRKPVKPKALVLIISSSANNVTCQ</sequence>
<feature type="transmembrane region" description="Helical" evidence="1">
    <location>
        <begin position="12"/>
        <end position="37"/>
    </location>
</feature>
<dbReference type="PANTHER" id="PTHR23021">
    <property type="entry name" value="SERPENTINE RECEPTOR, CLASS T"/>
    <property type="match status" value="1"/>
</dbReference>